<dbReference type="RefSeq" id="XP_029117830.1">
    <property type="nucleotide sequence ID" value="XM_029261997.1"/>
</dbReference>
<proteinExistence type="predicted"/>
<dbReference type="Proteomes" id="UP000504607">
    <property type="component" value="Unplaced"/>
</dbReference>
<dbReference type="RefSeq" id="XP_010909546.1">
    <property type="nucleotide sequence ID" value="XM_010911244.3"/>
</dbReference>
<feature type="compositionally biased region" description="Basic and acidic residues" evidence="1">
    <location>
        <begin position="1254"/>
        <end position="1266"/>
    </location>
</feature>
<sequence length="1930" mass="206742">MAPGNVSRTSSLPPALPKSLSLSPVPTHQNPASLLPDLIPVRVGRRSDEPNSDDIAALDLNTSGGQEQGSTAVEAKPASDPGGSEKGGGEFMVETLEQSREGFLDTGDGDSARKPETDVGEEGGVAGSEEVSGTVAPEGAEVGESSSGTGIELFEEKLAAFGEKGQRDMANKVTERDLVHGCFQATEVGSLGSRGQETGDGCSRDQELRADVLETGNMVGIAVEEAKDERLESMADLGGSHEVVVKIRNGTEPMEEDASFPEKKSSAMSDQRSSHLVDGQSQLIESNAGPSELVARDELGGKQKLKLNVKEAESMMWAAKAATRGTVGAVEVDGLEGEAANDGGKVDVLETGSKTEPLVEDEAFLEKEQSTAIDVMVHDMVDEQLQSKEGVLDPKGLDMEAGLGSEWKSEINVVDGECVVECGKGNELVKEQITNQNSDCEVRDQDLVDEHLQAAEEDVGSVALEAENELGGQEMLEANGGDAGFGVGTVKTLARVEADSLAGVADMGQMHVGVAEVGNGTELTEEGVSCLQKDESMAGKVTDLPRAQGALGPKMLKTKDFLDGDQKLKADVLEVECLMGAAKTQVAVDLGGEEAQKLRTISELGQVQHKVPGTSGTGLTREGVSCPQKNWSLVTEKGGRGLADASLQASEGDSSQNQFVIMENTAGTKDMDEGFEGSLMSSDQDRIHEASVSQTSFVDTNQNDQERGNDVKYPNLADPGVEVNSPDSNHAHDDTVGSGHLLTAESKAGLVNSVVHAAALSADKHPTDEIARDRDIITADGGSVLDVTFMESESRGTQLVDEDTGDRKDITMDNSVSDLESQFAQMGPLGLQTAETCPVGEKLTDRKDSVLKDSNLAVTTGLPMASELSEIQTIVSQQKEIVECIPSRNQETQPQSIGLLVGRSDAIVHEAQSSPGLCQNMDMESRIRKDGTSLPEACHGKGDLARDSEADKKTSMLVDSVANIVTGPDGTAEQNMQVDEQEHPKIACKEIVKHVGIRPGVCSTENDQHAIYFLPLQDKDTFSISDLVWGKVKSHPWWPGQIFYPSDASDLAVKYQKKDNFLVAYFGDKTFAWCEEPQLKPFETYFSQMEKQTSSDAFVNAVNDALGEVSRRTELGMTCFCLPEGAYANIKCQMVENAGIREGVSGFAFDRSPVVDYFQADRLLEYIEALAQLPSGGANRLELVIAQAQLKAFYQSKGYPELPVFQVGGGLMEKNAEVSPSDGKLVGEDTMEHFTPTPMELNLGKRKRGRGRPSNKEKRMLEDAKKQKNLSELMEESIVSLANGGKLGFAEKVDGDLISLSSEKKRNVIDFDSDYSEKTKKKRLDSLGDLFTKSPSSTPASSFKVGECIRRVASQLTGSPPILRCHGETFQKSVSKAEHRRFDVDTEASTHTAMDNPRMKVVISDDCSSLDEMLWQLCLAARDPMKGYSFLSMIVSFFTDFRNFCVSSSSMEKKHAQKIRGRRGRKRTVSTQSPSCAMSTPDHMQDSYWSDMIYYNSSTNDLKRKGDTHMRSQRKRRKSGGETSISLSLDRMLGTAQNLQVGTISPKMKQASTTERSVISLEEKIVDECTPTALILSFNGSSSLPSEMDLIRIFSRYGPLKEAETEVQRKTNHVKVVFKKRADAEIAFRSAGKYSIFGPALLSYRLRYLPSTLSACPNTTTQGPDDAGSIEGGKLVVPGDGSPNTISGKHDAVPTEGGNSEVPGDVSPNTTPQGENDAVSIEGGNSEVPGGNSEVPGDVSPTATPQYKGDAVPTESGKLEFPSNSTPNITPHNKNDAVPAETGNLEVPGSTSADSTQDKNVVPAKGHDLEVPDDIYPNTTREKNNSAPIEDGSLEVPGNTSPNSTTQDKNDAAPIENGSLDVPCDTSPSTTTPDKNDPGNSYANIATQDKNDAVSIEGGNLEVPDKAEIGAVSDTIQDGVVDKGSVEGVV</sequence>
<feature type="region of interest" description="Disordered" evidence="1">
    <location>
        <begin position="1657"/>
        <end position="1891"/>
    </location>
</feature>
<dbReference type="RefSeq" id="XP_010909548.1">
    <property type="nucleotide sequence ID" value="XM_010911246.3"/>
</dbReference>
<feature type="compositionally biased region" description="Polar residues" evidence="1">
    <location>
        <begin position="1469"/>
        <end position="1478"/>
    </location>
</feature>
<dbReference type="CDD" id="cd05162">
    <property type="entry name" value="PWWP"/>
    <property type="match status" value="1"/>
</dbReference>
<dbReference type="RefSeq" id="XP_010909545.1">
    <property type="nucleotide sequence ID" value="XM_010911243.3"/>
</dbReference>
<feature type="compositionally biased region" description="Polar residues" evidence="1">
    <location>
        <begin position="1762"/>
        <end position="1772"/>
    </location>
</feature>
<dbReference type="KEGG" id="egu:105035632"/>
<evidence type="ECO:0000313" key="7">
    <source>
        <dbReference type="RefSeq" id="XP_010909548.1"/>
    </source>
</evidence>
<dbReference type="Gene3D" id="2.30.30.140">
    <property type="match status" value="1"/>
</dbReference>
<dbReference type="SMART" id="SM00293">
    <property type="entry name" value="PWWP"/>
    <property type="match status" value="1"/>
</dbReference>
<dbReference type="Pfam" id="PF00855">
    <property type="entry name" value="PWWP"/>
    <property type="match status" value="1"/>
</dbReference>
<feature type="region of interest" description="Disordered" evidence="1">
    <location>
        <begin position="1243"/>
        <end position="1267"/>
    </location>
</feature>
<evidence type="ECO:0000313" key="6">
    <source>
        <dbReference type="RefSeq" id="XP_010909547.1"/>
    </source>
</evidence>
<evidence type="ECO:0000313" key="4">
    <source>
        <dbReference type="RefSeq" id="XP_010909545.1"/>
    </source>
</evidence>
<feature type="compositionally biased region" description="Low complexity" evidence="1">
    <location>
        <begin position="1861"/>
        <end position="1873"/>
    </location>
</feature>
<dbReference type="SUPFAM" id="SSF63748">
    <property type="entry name" value="Tudor/PWWP/MBT"/>
    <property type="match status" value="1"/>
</dbReference>
<organism evidence="3 7">
    <name type="scientific">Elaeis guineensis var. tenera</name>
    <name type="common">Oil palm</name>
    <dbReference type="NCBI Taxonomy" id="51953"/>
    <lineage>
        <taxon>Eukaryota</taxon>
        <taxon>Viridiplantae</taxon>
        <taxon>Streptophyta</taxon>
        <taxon>Embryophyta</taxon>
        <taxon>Tracheophyta</taxon>
        <taxon>Spermatophyta</taxon>
        <taxon>Magnoliopsida</taxon>
        <taxon>Liliopsida</taxon>
        <taxon>Arecaceae</taxon>
        <taxon>Arecoideae</taxon>
        <taxon>Cocoseae</taxon>
        <taxon>Elaeidinae</taxon>
        <taxon>Elaeis</taxon>
    </lineage>
</organism>
<dbReference type="OrthoDB" id="62853at2759"/>
<feature type="compositionally biased region" description="Polar residues" evidence="1">
    <location>
        <begin position="60"/>
        <end position="71"/>
    </location>
</feature>
<feature type="compositionally biased region" description="Low complexity" evidence="1">
    <location>
        <begin position="10"/>
        <end position="26"/>
    </location>
</feature>
<evidence type="ECO:0000313" key="5">
    <source>
        <dbReference type="RefSeq" id="XP_010909546.1"/>
    </source>
</evidence>
<dbReference type="PROSITE" id="PS50812">
    <property type="entry name" value="PWWP"/>
    <property type="match status" value="1"/>
</dbReference>
<dbReference type="PANTHER" id="PTHR42851:SF4">
    <property type="entry name" value="PWWP DOMAIN-CONTAINING PROTEIN"/>
    <property type="match status" value="1"/>
</dbReference>
<evidence type="ECO:0000259" key="2">
    <source>
        <dbReference type="PROSITE" id="PS50812"/>
    </source>
</evidence>
<dbReference type="PANTHER" id="PTHR42851">
    <property type="entry name" value="ALDOLASE-RELATED"/>
    <property type="match status" value="1"/>
</dbReference>
<name>A0A6I9QHW0_ELAGV</name>
<gene>
    <name evidence="4 5 6 7 8" type="primary">LOC105035631</name>
</gene>
<dbReference type="InterPro" id="IPR000313">
    <property type="entry name" value="PWWP_dom"/>
</dbReference>
<feature type="region of interest" description="Disordered" evidence="1">
    <location>
        <begin position="1503"/>
        <end position="1525"/>
    </location>
</feature>
<feature type="region of interest" description="Disordered" evidence="1">
    <location>
        <begin position="251"/>
        <end position="279"/>
    </location>
</feature>
<evidence type="ECO:0000313" key="8">
    <source>
        <dbReference type="RefSeq" id="XP_029117830.1"/>
    </source>
</evidence>
<evidence type="ECO:0000256" key="1">
    <source>
        <dbReference type="SAM" id="MobiDB-lite"/>
    </source>
</evidence>
<feature type="compositionally biased region" description="Basic residues" evidence="1">
    <location>
        <begin position="1244"/>
        <end position="1253"/>
    </location>
</feature>
<evidence type="ECO:0000313" key="3">
    <source>
        <dbReference type="Proteomes" id="UP000504607"/>
    </source>
</evidence>
<accession>A0A6I9QHW0</accession>
<feature type="compositionally biased region" description="Polar residues" evidence="1">
    <location>
        <begin position="1879"/>
        <end position="1888"/>
    </location>
</feature>
<feature type="domain" description="PWWP" evidence="2">
    <location>
        <begin position="1024"/>
        <end position="1085"/>
    </location>
</feature>
<feature type="compositionally biased region" description="Polar residues" evidence="1">
    <location>
        <begin position="1838"/>
        <end position="1847"/>
    </location>
</feature>
<dbReference type="RefSeq" id="XP_010909547.1">
    <property type="nucleotide sequence ID" value="XM_010911245.3"/>
</dbReference>
<feature type="region of interest" description="Disordered" evidence="1">
    <location>
        <begin position="1455"/>
        <end position="1481"/>
    </location>
</feature>
<feature type="region of interest" description="Disordered" evidence="1">
    <location>
        <begin position="1"/>
        <end position="149"/>
    </location>
</feature>
<protein>
    <submittedName>
        <fullName evidence="4 5">Uncharacterized protein LOC105035631 isoform X1</fullName>
    </submittedName>
</protein>
<feature type="compositionally biased region" description="Polar residues" evidence="1">
    <location>
        <begin position="691"/>
        <end position="703"/>
    </location>
</feature>
<reference evidence="4 5" key="1">
    <citation type="submission" date="2025-04" db="UniProtKB">
        <authorList>
            <consortium name="RefSeq"/>
        </authorList>
    </citation>
    <scope>IDENTIFICATION</scope>
</reference>
<dbReference type="InterPro" id="IPR053063">
    <property type="entry name" value="PWWP_domain_containing_PDP"/>
</dbReference>
<keyword evidence="3" id="KW-1185">Reference proteome</keyword>
<feature type="compositionally biased region" description="Basic residues" evidence="1">
    <location>
        <begin position="1455"/>
        <end position="1468"/>
    </location>
</feature>
<feature type="region of interest" description="Disordered" evidence="1">
    <location>
        <begin position="670"/>
        <end position="737"/>
    </location>
</feature>
<feature type="compositionally biased region" description="Polar residues" evidence="1">
    <location>
        <begin position="1789"/>
        <end position="1799"/>
    </location>
</feature>